<feature type="region of interest" description="Disordered" evidence="1">
    <location>
        <begin position="385"/>
        <end position="423"/>
    </location>
</feature>
<feature type="compositionally biased region" description="Basic and acidic residues" evidence="1">
    <location>
        <begin position="274"/>
        <end position="288"/>
    </location>
</feature>
<proteinExistence type="predicted"/>
<dbReference type="EMBL" id="OU900098">
    <property type="protein sequence ID" value="CAG9861939.1"/>
    <property type="molecule type" value="Genomic_DNA"/>
</dbReference>
<protein>
    <recommendedName>
        <fullName evidence="4">Transformer</fullName>
    </recommendedName>
</protein>
<evidence type="ECO:0000313" key="2">
    <source>
        <dbReference type="EMBL" id="CAG9861939.1"/>
    </source>
</evidence>
<dbReference type="Proteomes" id="UP001153712">
    <property type="component" value="Chromosome 5"/>
</dbReference>
<sequence length="423" mass="49407">MSSDSKRASGLFGNHSSNDFKAVKVKIKRANMDNPLDLILPNHIERDIVDPRDIVPLVNSNRGFNKGESIFDRSDIIVNQTFDEPPNTINPAKQPQPGNTTSRSSERILRRSSDRSRSRSHHRHSPRHGTSYRSRSPHRREPSPRRRRSDSARRSRSRGRRRSRSRSRRRSKERRRSRSSLDRERSRSRHSDRSGYYKRYSPTTSRIEHRYGSRERRYRSRSPDPYERPSTSKGSPKRQRFIVKRLRSVSKERRFVRKELYRPLQPGEYIPNHPDLKKKSAELVERRSAKTTRGRSRSRSRSRHRSHSPECPHNSRYAGPRPTYEEMYWAPPLRPGFPMPHFYQPAFYPRMPPGPMVYPPRYPIINPFRSKYPVYNSGAIRPKVAEESGSTVEADKTVVTTEAAKPAEKDSSENQTATSVNKS</sequence>
<keyword evidence="3" id="KW-1185">Reference proteome</keyword>
<evidence type="ECO:0000313" key="3">
    <source>
        <dbReference type="Proteomes" id="UP001153712"/>
    </source>
</evidence>
<feature type="compositionally biased region" description="Basic and acidic residues" evidence="1">
    <location>
        <begin position="206"/>
        <end position="227"/>
    </location>
</feature>
<feature type="region of interest" description="Disordered" evidence="1">
    <location>
        <begin position="265"/>
        <end position="321"/>
    </location>
</feature>
<feature type="compositionally biased region" description="Basic residues" evidence="1">
    <location>
        <begin position="289"/>
        <end position="306"/>
    </location>
</feature>
<feature type="compositionally biased region" description="Basic residues" evidence="1">
    <location>
        <begin position="118"/>
        <end position="127"/>
    </location>
</feature>
<feature type="compositionally biased region" description="Polar residues" evidence="1">
    <location>
        <begin position="81"/>
        <end position="101"/>
    </location>
</feature>
<dbReference type="AlphaFoldDB" id="A0A9N9TU76"/>
<feature type="region of interest" description="Disordered" evidence="1">
    <location>
        <begin position="81"/>
        <end position="242"/>
    </location>
</feature>
<evidence type="ECO:0000256" key="1">
    <source>
        <dbReference type="SAM" id="MobiDB-lite"/>
    </source>
</evidence>
<gene>
    <name evidence="2" type="ORF">PHYEVI_LOCUS8262</name>
</gene>
<feature type="compositionally biased region" description="Basic and acidic residues" evidence="1">
    <location>
        <begin position="139"/>
        <end position="153"/>
    </location>
</feature>
<feature type="compositionally biased region" description="Basic and acidic residues" evidence="1">
    <location>
        <begin position="179"/>
        <end position="195"/>
    </location>
</feature>
<evidence type="ECO:0008006" key="4">
    <source>
        <dbReference type="Google" id="ProtNLM"/>
    </source>
</evidence>
<feature type="compositionally biased region" description="Basic residues" evidence="1">
    <location>
        <begin position="154"/>
        <end position="178"/>
    </location>
</feature>
<organism evidence="2 3">
    <name type="scientific">Phyllotreta striolata</name>
    <name type="common">Striped flea beetle</name>
    <name type="synonym">Crioceris striolata</name>
    <dbReference type="NCBI Taxonomy" id="444603"/>
    <lineage>
        <taxon>Eukaryota</taxon>
        <taxon>Metazoa</taxon>
        <taxon>Ecdysozoa</taxon>
        <taxon>Arthropoda</taxon>
        <taxon>Hexapoda</taxon>
        <taxon>Insecta</taxon>
        <taxon>Pterygota</taxon>
        <taxon>Neoptera</taxon>
        <taxon>Endopterygota</taxon>
        <taxon>Coleoptera</taxon>
        <taxon>Polyphaga</taxon>
        <taxon>Cucujiformia</taxon>
        <taxon>Chrysomeloidea</taxon>
        <taxon>Chrysomelidae</taxon>
        <taxon>Galerucinae</taxon>
        <taxon>Alticini</taxon>
        <taxon>Phyllotreta</taxon>
    </lineage>
</organism>
<feature type="compositionally biased region" description="Polar residues" evidence="1">
    <location>
        <begin position="413"/>
        <end position="423"/>
    </location>
</feature>
<name>A0A9N9TU76_PHYSR</name>
<feature type="compositionally biased region" description="Basic and acidic residues" evidence="1">
    <location>
        <begin position="104"/>
        <end position="117"/>
    </location>
</feature>
<reference evidence="2" key="1">
    <citation type="submission" date="2022-01" db="EMBL/GenBank/DDBJ databases">
        <authorList>
            <person name="King R."/>
        </authorList>
    </citation>
    <scope>NUCLEOTIDE SEQUENCE</scope>
</reference>
<accession>A0A9N9TU76</accession>